<dbReference type="EMBL" id="CP099490">
    <property type="protein sequence ID" value="USQ76112.1"/>
    <property type="molecule type" value="Genomic_DNA"/>
</dbReference>
<dbReference type="SUPFAM" id="SSF53756">
    <property type="entry name" value="UDP-Glycosyltransferase/glycogen phosphorylase"/>
    <property type="match status" value="1"/>
</dbReference>
<evidence type="ECO:0000313" key="1">
    <source>
        <dbReference type="EMBL" id="USQ76112.1"/>
    </source>
</evidence>
<dbReference type="EC" id="2.4.-.-" evidence="1"/>
<name>A0ABY4YHK4_9MICO</name>
<dbReference type="Proteomes" id="UP001056535">
    <property type="component" value="Chromosome"/>
</dbReference>
<dbReference type="Pfam" id="PF13692">
    <property type="entry name" value="Glyco_trans_1_4"/>
    <property type="match status" value="1"/>
</dbReference>
<reference evidence="1" key="1">
    <citation type="submission" date="2022-06" db="EMBL/GenBank/DDBJ databases">
        <title>Ornithinimicrobium JY.X270.</title>
        <authorList>
            <person name="Huang Y."/>
        </authorList>
    </citation>
    <scope>NUCLEOTIDE SEQUENCE</scope>
    <source>
        <strain evidence="1">JY.X270</strain>
    </source>
</reference>
<proteinExistence type="predicted"/>
<accession>A0ABY4YHK4</accession>
<dbReference type="RefSeq" id="WP_252620807.1">
    <property type="nucleotide sequence ID" value="NZ_CP099490.1"/>
</dbReference>
<dbReference type="GO" id="GO:0016757">
    <property type="term" value="F:glycosyltransferase activity"/>
    <property type="evidence" value="ECO:0007669"/>
    <property type="project" value="UniProtKB-KW"/>
</dbReference>
<dbReference type="Gene3D" id="3.40.50.2000">
    <property type="entry name" value="Glycogen Phosphorylase B"/>
    <property type="match status" value="2"/>
</dbReference>
<keyword evidence="1" id="KW-0808">Transferase</keyword>
<keyword evidence="1" id="KW-0328">Glycosyltransferase</keyword>
<organism evidence="1 2">
    <name type="scientific">Ornithinimicrobium cryptoxanthini</name>
    <dbReference type="NCBI Taxonomy" id="2934161"/>
    <lineage>
        <taxon>Bacteria</taxon>
        <taxon>Bacillati</taxon>
        <taxon>Actinomycetota</taxon>
        <taxon>Actinomycetes</taxon>
        <taxon>Micrococcales</taxon>
        <taxon>Ornithinimicrobiaceae</taxon>
        <taxon>Ornithinimicrobium</taxon>
    </lineage>
</organism>
<keyword evidence="2" id="KW-1185">Reference proteome</keyword>
<evidence type="ECO:0000313" key="2">
    <source>
        <dbReference type="Proteomes" id="UP001056535"/>
    </source>
</evidence>
<sequence length="275" mass="29543">MDLPTCLLARLHGKRLVLEVNGGLGDVPIAHPRARTLAPLLRLLARTEFRLAHSVICVSPGLQAWVRRTARGHTDVRWARNGADPELVRRRRSAAVPAYACFVGVLAGWQGIELLLAASASPHWPQGVGLQVVGDGQHAGLVRHAARKLPHIRYHGRLPRDRALEVLAASSVSLCLPTSDLERNQINGIPFKLLDSLVLGVPAVVSPLRQQTNTVLLAQGGITVEETARHVALAVADLVGQSRDSERRALSTRSAALLSWEYAIDTAEAAVAPAG</sequence>
<protein>
    <submittedName>
        <fullName evidence="1">Glycosyltransferase</fullName>
        <ecNumber evidence="1">2.4.-.-</ecNumber>
    </submittedName>
</protein>
<gene>
    <name evidence="1" type="ORF">NF557_16220</name>
</gene>